<evidence type="ECO:0000256" key="7">
    <source>
        <dbReference type="ARBA" id="ARBA00050464"/>
    </source>
</evidence>
<dbReference type="PANTHER" id="PTHR43727">
    <property type="entry name" value="DIAMINOPIMELATE DECARBOXYLASE"/>
    <property type="match status" value="1"/>
</dbReference>
<dbReference type="PRINTS" id="PR01179">
    <property type="entry name" value="ODADCRBXLASE"/>
</dbReference>
<dbReference type="InterPro" id="IPR002986">
    <property type="entry name" value="DAP_deCOOHase_LysA"/>
</dbReference>
<dbReference type="HAMAP" id="MF_02120">
    <property type="entry name" value="LysA"/>
    <property type="match status" value="1"/>
</dbReference>
<keyword evidence="3 12" id="KW-0210">Decarboxylase</keyword>
<reference evidence="17" key="1">
    <citation type="submission" date="2018-01" db="EMBL/GenBank/DDBJ databases">
        <authorList>
            <person name="Regsiter A."/>
            <person name="William W."/>
        </authorList>
    </citation>
    <scope>NUCLEOTIDE SEQUENCE</scope>
    <source>
        <strain evidence="17">TRIP AH-1</strain>
    </source>
</reference>
<organism evidence="17">
    <name type="scientific">uncultured Desulfobacterium sp</name>
    <dbReference type="NCBI Taxonomy" id="201089"/>
    <lineage>
        <taxon>Bacteria</taxon>
        <taxon>Pseudomonadati</taxon>
        <taxon>Thermodesulfobacteriota</taxon>
        <taxon>Desulfobacteria</taxon>
        <taxon>Desulfobacterales</taxon>
        <taxon>Desulfobacteriaceae</taxon>
        <taxon>Desulfobacterium</taxon>
        <taxon>environmental samples</taxon>
    </lineage>
</organism>
<feature type="binding site" evidence="12">
    <location>
        <begin position="273"/>
        <end position="276"/>
    </location>
    <ligand>
        <name>pyridoxal 5'-phosphate</name>
        <dbReference type="ChEBI" id="CHEBI:597326"/>
    </ligand>
</feature>
<dbReference type="Gene3D" id="2.40.37.10">
    <property type="entry name" value="Lyase, Ornithine Decarboxylase, Chain A, domain 1"/>
    <property type="match status" value="1"/>
</dbReference>
<dbReference type="InterPro" id="IPR029066">
    <property type="entry name" value="PLP-binding_barrel"/>
</dbReference>
<feature type="binding site" evidence="12">
    <location>
        <position position="276"/>
    </location>
    <ligand>
        <name>substrate</name>
    </ligand>
</feature>
<feature type="domain" description="Orn/DAP/Arg decarboxylase 2 C-terminal" evidence="15">
    <location>
        <begin position="30"/>
        <end position="369"/>
    </location>
</feature>
<dbReference type="GO" id="GO:0030170">
    <property type="term" value="F:pyridoxal phosphate binding"/>
    <property type="evidence" value="ECO:0007669"/>
    <property type="project" value="UniProtKB-UniRule"/>
</dbReference>
<dbReference type="GO" id="GO:0009089">
    <property type="term" value="P:lysine biosynthetic process via diaminopimelate"/>
    <property type="evidence" value="ECO:0007669"/>
    <property type="project" value="UniProtKB-UniRule"/>
</dbReference>
<comment type="function">
    <text evidence="12">Specifically catalyzes the decarboxylation of meso-diaminopimelate (meso-DAP) to L-lysine.</text>
</comment>
<dbReference type="EMBL" id="OJIN01000101">
    <property type="protein sequence ID" value="SPD73575.1"/>
    <property type="molecule type" value="Genomic_DNA"/>
</dbReference>
<comment type="similarity">
    <text evidence="9 12">Belongs to the Orn/Lys/Arg decarboxylase class-II family. LysA subfamily.</text>
</comment>
<dbReference type="AlphaFoldDB" id="A0A445MVS1"/>
<dbReference type="Pfam" id="PF02784">
    <property type="entry name" value="Orn_Arg_deC_N"/>
    <property type="match status" value="1"/>
</dbReference>
<feature type="domain" description="Orn/DAP/Arg decarboxylase 2 N-terminal" evidence="16">
    <location>
        <begin position="36"/>
        <end position="279"/>
    </location>
</feature>
<comment type="cofactor">
    <cofactor evidence="1 12 13 14">
        <name>pyridoxal 5'-phosphate</name>
        <dbReference type="ChEBI" id="CHEBI:597326"/>
    </cofactor>
</comment>
<evidence type="ECO:0000256" key="5">
    <source>
        <dbReference type="ARBA" id="ARBA00023154"/>
    </source>
</evidence>
<evidence type="ECO:0000256" key="13">
    <source>
        <dbReference type="PIRSR" id="PIRSR600183-50"/>
    </source>
</evidence>
<evidence type="ECO:0000259" key="16">
    <source>
        <dbReference type="Pfam" id="PF02784"/>
    </source>
</evidence>
<dbReference type="InterPro" id="IPR000183">
    <property type="entry name" value="Orn/DAP/Arg_de-COase"/>
</dbReference>
<keyword evidence="4 12" id="KW-0663">Pyridoxal phosphate</keyword>
<proteinExistence type="inferred from homology"/>
<gene>
    <name evidence="12 17" type="primary">lysA</name>
    <name evidence="17" type="ORF">PITCH_A190151</name>
</gene>
<keyword evidence="5 12" id="KW-0457">Lysine biosynthesis</keyword>
<dbReference type="NCBIfam" id="TIGR01048">
    <property type="entry name" value="lysA"/>
    <property type="match status" value="1"/>
</dbReference>
<comment type="catalytic activity">
    <reaction evidence="7 12 14">
        <text>meso-2,6-diaminopimelate + H(+) = L-lysine + CO2</text>
        <dbReference type="Rhea" id="RHEA:15101"/>
        <dbReference type="ChEBI" id="CHEBI:15378"/>
        <dbReference type="ChEBI" id="CHEBI:16526"/>
        <dbReference type="ChEBI" id="CHEBI:32551"/>
        <dbReference type="ChEBI" id="CHEBI:57791"/>
        <dbReference type="EC" id="4.1.1.20"/>
    </reaction>
</comment>
<dbReference type="UniPathway" id="UPA00034">
    <property type="reaction ID" value="UER00027"/>
</dbReference>
<dbReference type="PROSITE" id="PS00879">
    <property type="entry name" value="ODR_DC_2_2"/>
    <property type="match status" value="1"/>
</dbReference>
<comment type="pathway">
    <text evidence="8 12 14">Amino-acid biosynthesis; L-lysine biosynthesis via DAP pathway; L-lysine from DL-2,6-diaminopimelate: step 1/1.</text>
</comment>
<evidence type="ECO:0000256" key="4">
    <source>
        <dbReference type="ARBA" id="ARBA00022898"/>
    </source>
</evidence>
<protein>
    <recommendedName>
        <fullName evidence="11 12">Diaminopimelate decarboxylase</fullName>
        <shortName evidence="12">DAP decarboxylase</shortName>
        <shortName evidence="12">DAPDC</shortName>
        <ecNumber evidence="10 12">4.1.1.20</ecNumber>
    </recommendedName>
</protein>
<dbReference type="EC" id="4.1.1.20" evidence="10 12"/>
<evidence type="ECO:0000259" key="15">
    <source>
        <dbReference type="Pfam" id="PF00278"/>
    </source>
</evidence>
<dbReference type="Gene3D" id="3.20.20.10">
    <property type="entry name" value="Alanine racemase"/>
    <property type="match status" value="1"/>
</dbReference>
<keyword evidence="6 12" id="KW-0456">Lyase</keyword>
<dbReference type="InterPro" id="IPR022643">
    <property type="entry name" value="De-COase2_C"/>
</dbReference>
<dbReference type="FunFam" id="3.20.20.10:FF:000003">
    <property type="entry name" value="Diaminopimelate decarboxylase"/>
    <property type="match status" value="1"/>
</dbReference>
<feature type="binding site" evidence="12">
    <location>
        <position position="312"/>
    </location>
    <ligand>
        <name>substrate</name>
    </ligand>
</feature>
<dbReference type="GO" id="GO:0008836">
    <property type="term" value="F:diaminopimelate decarboxylase activity"/>
    <property type="evidence" value="ECO:0007669"/>
    <property type="project" value="UniProtKB-UniRule"/>
</dbReference>
<evidence type="ECO:0000256" key="6">
    <source>
        <dbReference type="ARBA" id="ARBA00023239"/>
    </source>
</evidence>
<feature type="binding site" evidence="12">
    <location>
        <position position="371"/>
    </location>
    <ligand>
        <name>substrate</name>
    </ligand>
</feature>
<dbReference type="SUPFAM" id="SSF51419">
    <property type="entry name" value="PLP-binding barrel"/>
    <property type="match status" value="1"/>
</dbReference>
<feature type="modified residue" description="N6-(pyridoxal phosphate)lysine" evidence="12 13">
    <location>
        <position position="60"/>
    </location>
</feature>
<dbReference type="PANTHER" id="PTHR43727:SF2">
    <property type="entry name" value="GROUP IV DECARBOXYLASE"/>
    <property type="match status" value="1"/>
</dbReference>
<evidence type="ECO:0000256" key="2">
    <source>
        <dbReference type="ARBA" id="ARBA00022605"/>
    </source>
</evidence>
<feature type="active site" description="Proton donor" evidence="13">
    <location>
        <position position="342"/>
    </location>
</feature>
<sequence length="420" mass="46262">MHHFTYINNELFCEDVSVADIADQVGTPFYLYSHATLKQHFRAFDGAFSDINHLTCFSMKSNSNLAVLRLVGSEGGGVDIVSAGELYRALQAGIDPKKIVYSGVGKRDEDIEYALKAGIFMFNAESAQEIVRLNHVGGKVGRKARIAIRVNPDVDPKTHPYISTGLKENKFGIDINDAPRQYMVAAGLENLDVAGVDCHIGSQLTQVGPFVDALKKVKILISGLRNAGIKINCLDIGGGLGITYKEEEPPHPVEYAQAIKEELSGSDLTLILEPGRVIVGNAGILVTRVIYTKTTGEKTFFVVDAAMNDLMRPSLYDSYHEIKPVKWLGRPRLKADIVGPICESGDFFAKSREVESFESGELMAIMSAGAYGFSMSSVYNSRPRACEVMVKDDHFYTIRARETYEDLIRGEVIPDFMEKA</sequence>
<evidence type="ECO:0000256" key="1">
    <source>
        <dbReference type="ARBA" id="ARBA00001933"/>
    </source>
</evidence>
<feature type="binding site" evidence="12">
    <location>
        <position position="371"/>
    </location>
    <ligand>
        <name>pyridoxal 5'-phosphate</name>
        <dbReference type="ChEBI" id="CHEBI:597326"/>
    </ligand>
</feature>
<evidence type="ECO:0000256" key="12">
    <source>
        <dbReference type="HAMAP-Rule" id="MF_02120"/>
    </source>
</evidence>
<dbReference type="CDD" id="cd06828">
    <property type="entry name" value="PLPDE_III_DapDC"/>
    <property type="match status" value="1"/>
</dbReference>
<name>A0A445MVS1_9BACT</name>
<feature type="binding site" evidence="12">
    <location>
        <position position="343"/>
    </location>
    <ligand>
        <name>substrate</name>
    </ligand>
</feature>
<evidence type="ECO:0000256" key="14">
    <source>
        <dbReference type="RuleBase" id="RU003738"/>
    </source>
</evidence>
<evidence type="ECO:0000256" key="10">
    <source>
        <dbReference type="ARBA" id="ARBA00066427"/>
    </source>
</evidence>
<feature type="binding site" evidence="12">
    <location>
        <position position="316"/>
    </location>
    <ligand>
        <name>substrate</name>
    </ligand>
</feature>
<evidence type="ECO:0000256" key="9">
    <source>
        <dbReference type="ARBA" id="ARBA00060983"/>
    </source>
</evidence>
<dbReference type="SUPFAM" id="SSF50621">
    <property type="entry name" value="Alanine racemase C-terminal domain-like"/>
    <property type="match status" value="1"/>
</dbReference>
<evidence type="ECO:0000256" key="3">
    <source>
        <dbReference type="ARBA" id="ARBA00022793"/>
    </source>
</evidence>
<dbReference type="InterPro" id="IPR009006">
    <property type="entry name" value="Ala_racemase/Decarboxylase_C"/>
</dbReference>
<feature type="binding site" evidence="12">
    <location>
        <position position="239"/>
    </location>
    <ligand>
        <name>pyridoxal 5'-phosphate</name>
        <dbReference type="ChEBI" id="CHEBI:597326"/>
    </ligand>
</feature>
<dbReference type="InterPro" id="IPR022644">
    <property type="entry name" value="De-COase2_N"/>
</dbReference>
<comment type="subunit">
    <text evidence="12">Homodimer.</text>
</comment>
<dbReference type="InterPro" id="IPR022657">
    <property type="entry name" value="De-COase2_CS"/>
</dbReference>
<dbReference type="FunFam" id="2.40.37.10:FF:000003">
    <property type="entry name" value="Diaminopimelate decarboxylase"/>
    <property type="match status" value="1"/>
</dbReference>
<evidence type="ECO:0000256" key="8">
    <source>
        <dbReference type="ARBA" id="ARBA00060643"/>
    </source>
</evidence>
<accession>A0A445MVS1</accession>
<keyword evidence="2 12" id="KW-0028">Amino-acid biosynthesis</keyword>
<evidence type="ECO:0000256" key="11">
    <source>
        <dbReference type="ARBA" id="ARBA00074972"/>
    </source>
</evidence>
<dbReference type="PRINTS" id="PR01181">
    <property type="entry name" value="DAPDCRBXLASE"/>
</dbReference>
<evidence type="ECO:0000313" key="17">
    <source>
        <dbReference type="EMBL" id="SPD73575.1"/>
    </source>
</evidence>
<dbReference type="Pfam" id="PF00278">
    <property type="entry name" value="Orn_DAP_Arg_deC"/>
    <property type="match status" value="1"/>
</dbReference>